<dbReference type="GeneID" id="18255520"/>
<organism evidence="4">
    <name type="scientific">Chaetomium thermophilum (strain DSM 1495 / CBS 144.50 / IMI 039719)</name>
    <name type="common">Thermochaetoides thermophila</name>
    <dbReference type="NCBI Taxonomy" id="759272"/>
    <lineage>
        <taxon>Eukaryota</taxon>
        <taxon>Fungi</taxon>
        <taxon>Dikarya</taxon>
        <taxon>Ascomycota</taxon>
        <taxon>Pezizomycotina</taxon>
        <taxon>Sordariomycetes</taxon>
        <taxon>Sordariomycetidae</taxon>
        <taxon>Sordariales</taxon>
        <taxon>Chaetomiaceae</taxon>
        <taxon>Thermochaetoides</taxon>
    </lineage>
</organism>
<sequence length="483" mass="52149">MTKDQQKPIELDGRTGEGGGQLVRIACALAAVVTQPIRITHVRGNREGPRGGGLKSQHVTAIEFLASATEAEVDGLSVGSHTLEFRPRLPPSAALIPRGIGGENTNKTKAIKISADSPAASTLLIFQAIFPFLLFSSSSDSKAELVRLEISGGTNVSFSPSFEYVDQVLLPMLEVAYGIAVKRTLHSRGWSLGKAQRGRVEFEFAPLRLGETLKLTEEGERIFGARVPDASSNKDGNDSGDGTDDSVERDIEAIDVSMIVPQNMHESLTEALVNDLEELFPCVEVNFKIIEDSGADSRIYVLLVARAGSLRWGRDILTSAPKNAKEPKKGSKSANSGKGSNTAHHTSSISETISRQVSKELFEEVSAGGLVDEYLQDQMVIFQALAEGRSSVLRSTDEGSSGMDSSSVNNGITGLEQPMKQLAIGSERRMRRDKTDQPFGEGSMHTTTARWVTAQLLPTSEWFNKGKICQGVGMRMEPSGKTR</sequence>
<keyword evidence="4" id="KW-1185">Reference proteome</keyword>
<evidence type="ECO:0000313" key="3">
    <source>
        <dbReference type="EMBL" id="EGS23002.1"/>
    </source>
</evidence>
<dbReference type="RefSeq" id="XP_006691994.1">
    <property type="nucleotide sequence ID" value="XM_006691931.1"/>
</dbReference>
<dbReference type="PANTHER" id="PTHR11096:SF0">
    <property type="entry name" value="RNA 3'-TERMINAL PHOSPHATE CYCLASE"/>
    <property type="match status" value="1"/>
</dbReference>
<evidence type="ECO:0000256" key="1">
    <source>
        <dbReference type="SAM" id="MobiDB-lite"/>
    </source>
</evidence>
<dbReference type="GO" id="GO:0005634">
    <property type="term" value="C:nucleus"/>
    <property type="evidence" value="ECO:0007669"/>
    <property type="project" value="TreeGrafter"/>
</dbReference>
<protein>
    <recommendedName>
        <fullName evidence="2">RNA 3'-terminal phosphate cyclase domain-containing protein</fullName>
    </recommendedName>
</protein>
<dbReference type="EMBL" id="GL988039">
    <property type="protein sequence ID" value="EGS23002.1"/>
    <property type="molecule type" value="Genomic_DNA"/>
</dbReference>
<dbReference type="Gene3D" id="3.65.10.20">
    <property type="entry name" value="RNA 3'-terminal phosphate cyclase domain"/>
    <property type="match status" value="1"/>
</dbReference>
<dbReference type="InterPro" id="IPR037136">
    <property type="entry name" value="RNA3'_phos_cyclase_dom_sf"/>
</dbReference>
<dbReference type="InterPro" id="IPR036553">
    <property type="entry name" value="RPTC_insert"/>
</dbReference>
<dbReference type="GO" id="GO:0003963">
    <property type="term" value="F:RNA-3'-phosphate cyclase activity"/>
    <property type="evidence" value="ECO:0007669"/>
    <property type="project" value="TreeGrafter"/>
</dbReference>
<feature type="compositionally biased region" description="Low complexity" evidence="1">
    <location>
        <begin position="332"/>
        <end position="341"/>
    </location>
</feature>
<dbReference type="PANTHER" id="PTHR11096">
    <property type="entry name" value="RNA 3' TERMINAL PHOSPHATE CYCLASE"/>
    <property type="match status" value="1"/>
</dbReference>
<dbReference type="SUPFAM" id="SSF55205">
    <property type="entry name" value="EPT/RTPC-like"/>
    <property type="match status" value="1"/>
</dbReference>
<dbReference type="AlphaFoldDB" id="G0S1U2"/>
<evidence type="ECO:0000313" key="4">
    <source>
        <dbReference type="Proteomes" id="UP000008066"/>
    </source>
</evidence>
<accession>G0S1U2</accession>
<dbReference type="OMA" id="HAKTARW"/>
<feature type="compositionally biased region" description="Polar residues" evidence="1">
    <location>
        <begin position="342"/>
        <end position="352"/>
    </location>
</feature>
<reference evidence="3 4" key="1">
    <citation type="journal article" date="2011" name="Cell">
        <title>Insight into structure and assembly of the nuclear pore complex by utilizing the genome of a eukaryotic thermophile.</title>
        <authorList>
            <person name="Amlacher S."/>
            <person name="Sarges P."/>
            <person name="Flemming D."/>
            <person name="van Noort V."/>
            <person name="Kunze R."/>
            <person name="Devos D.P."/>
            <person name="Arumugam M."/>
            <person name="Bork P."/>
            <person name="Hurt E."/>
        </authorList>
    </citation>
    <scope>NUCLEOTIDE SEQUENCE [LARGE SCALE GENOMIC DNA]</scope>
    <source>
        <strain evidence="4">DSM 1495 / CBS 144.50 / IMI 039719</strain>
    </source>
</reference>
<dbReference type="InterPro" id="IPR023797">
    <property type="entry name" value="RNA3'_phos_cyclase_dom"/>
</dbReference>
<feature type="region of interest" description="Disordered" evidence="1">
    <location>
        <begin position="394"/>
        <end position="413"/>
    </location>
</feature>
<name>G0S1U2_CHATD</name>
<dbReference type="Gene3D" id="3.30.360.20">
    <property type="entry name" value="RNA 3'-terminal phosphate cyclase, insert domain"/>
    <property type="match status" value="1"/>
</dbReference>
<proteinExistence type="predicted"/>
<gene>
    <name evidence="3" type="ORF">CTHT_0014820</name>
</gene>
<dbReference type="Pfam" id="PF01137">
    <property type="entry name" value="RTC"/>
    <property type="match status" value="1"/>
</dbReference>
<dbReference type="HOGENOM" id="CLU_027882_3_0_1"/>
<feature type="region of interest" description="Disordered" evidence="1">
    <location>
        <begin position="226"/>
        <end position="246"/>
    </location>
</feature>
<dbReference type="InterPro" id="IPR000228">
    <property type="entry name" value="RNA3'_term_phos_cyc"/>
</dbReference>
<dbReference type="KEGG" id="cthr:CTHT_0014820"/>
<dbReference type="eggNOG" id="KOG3980">
    <property type="taxonomic scope" value="Eukaryota"/>
</dbReference>
<feature type="compositionally biased region" description="Polar residues" evidence="1">
    <location>
        <begin position="394"/>
        <end position="412"/>
    </location>
</feature>
<dbReference type="STRING" id="759272.G0S1U2"/>
<dbReference type="Proteomes" id="UP000008066">
    <property type="component" value="Unassembled WGS sequence"/>
</dbReference>
<feature type="domain" description="RNA 3'-terminal phosphate cyclase" evidence="2">
    <location>
        <begin position="16"/>
        <end position="392"/>
    </location>
</feature>
<feature type="region of interest" description="Disordered" evidence="1">
    <location>
        <begin position="321"/>
        <end position="352"/>
    </location>
</feature>
<evidence type="ECO:0000259" key="2">
    <source>
        <dbReference type="Pfam" id="PF01137"/>
    </source>
</evidence>
<dbReference type="InterPro" id="IPR013792">
    <property type="entry name" value="RNA3'P_cycl/enolpyr_Trfase_a/b"/>
</dbReference>
<dbReference type="GO" id="GO:0006396">
    <property type="term" value="P:RNA processing"/>
    <property type="evidence" value="ECO:0007669"/>
    <property type="project" value="InterPro"/>
</dbReference>
<dbReference type="OrthoDB" id="25029at2759"/>